<keyword evidence="5 12" id="KW-0732">Signal</keyword>
<keyword evidence="16" id="KW-1185">Reference proteome</keyword>
<dbReference type="EMBL" id="JBDIMF010000005">
    <property type="protein sequence ID" value="MEN2787089.1"/>
    <property type="molecule type" value="Genomic_DNA"/>
</dbReference>
<evidence type="ECO:0000313" key="15">
    <source>
        <dbReference type="EMBL" id="MEN2787089.1"/>
    </source>
</evidence>
<evidence type="ECO:0000256" key="11">
    <source>
        <dbReference type="RuleBase" id="RU003357"/>
    </source>
</evidence>
<sequence length="773" mass="83825">MPHFQGALRRAVCLSALLAAAPALAQTAEGDDILVVGQRDAPIEIAPRGLAVSLGEEQFAGVNAVNTEDLIKYAPDFFVRTRYIGDNNAVPGFRGTHSTQSARSLVMVDGFVVSNFLGNSFAFPPAWGIVSPTEVRQFDIVYGPYSARYPGNSMGGIVNISTRAPDQTEAFGTVQAFIQPYRQYGTRQDFQGYAAEAGFALKPDNSPFGFRASLRRLRNDSQPQQFYQLGYSAALYDNAAGGPAVTGGYADPALIPVGGKTAVVIGDYSSVATRQDQARGQLRFDSGDVHAEALFTYWWNREETLNPQTYLRDAAGNPFYGDASGRASIGGHTYLLNAATSYRLGIAQKDEWLAGLKLEAPLLDFDTRLNLSTLRFAQQRSRQSNGYAAGIANGAGQLTEQGPTGWYTGDLLATRTFGAHELAIGTNTNLYETDQSVFDTVNWRAATGRTPRTRTFGRTRTIGVFAEDAIGIGAETLLTIGLRADWWRGFDGGLTARATTGAAAGQLVTQRYAARGDSAISPKLALKRTLGDGWAAELSVALATRFPTVGELFQGSLNGDGTFNVNSFDPNLKAEKSRDANLVLRKRFGPVTMTGSLFYQRIRDAIFSYTGFNAAGVSSSSFKNIDVTRQYGAEVIAEAKDWPVDGLDVDANAAWLDAVTVRNAGDRASEGVQFPRIPRWRLNGNLRWRLLPALQGVVGVRYASRPNTDLDGLQRGDAYGYTSELFALDVKVNVDVAQNLRVSAGINNLTNDRAWVFHPYPQRTFLIEAGIKL</sequence>
<dbReference type="InterPro" id="IPR036942">
    <property type="entry name" value="Beta-barrel_TonB_sf"/>
</dbReference>
<protein>
    <submittedName>
        <fullName evidence="15">TonB-dependent receptor</fullName>
    </submittedName>
</protein>
<dbReference type="Pfam" id="PF00593">
    <property type="entry name" value="TonB_dep_Rec_b-barrel"/>
    <property type="match status" value="1"/>
</dbReference>
<evidence type="ECO:0000256" key="2">
    <source>
        <dbReference type="ARBA" id="ARBA00022448"/>
    </source>
</evidence>
<evidence type="ECO:0000256" key="1">
    <source>
        <dbReference type="ARBA" id="ARBA00004571"/>
    </source>
</evidence>
<dbReference type="Gene3D" id="2.170.130.10">
    <property type="entry name" value="TonB-dependent receptor, plug domain"/>
    <property type="match status" value="1"/>
</dbReference>
<keyword evidence="9 10" id="KW-0998">Cell outer membrane</keyword>
<feature type="chain" id="PRO_5047221684" evidence="12">
    <location>
        <begin position="26"/>
        <end position="773"/>
    </location>
</feature>
<dbReference type="RefSeq" id="WP_345865183.1">
    <property type="nucleotide sequence ID" value="NZ_JBDIMF010000005.1"/>
</dbReference>
<dbReference type="Gene3D" id="2.40.170.20">
    <property type="entry name" value="TonB-dependent receptor, beta-barrel domain"/>
    <property type="match status" value="1"/>
</dbReference>
<gene>
    <name evidence="15" type="ORF">ABC969_11745</name>
</gene>
<keyword evidence="3 10" id="KW-1134">Transmembrane beta strand</keyword>
<evidence type="ECO:0000256" key="8">
    <source>
        <dbReference type="ARBA" id="ARBA00023136"/>
    </source>
</evidence>
<dbReference type="InterPro" id="IPR037066">
    <property type="entry name" value="Plug_dom_sf"/>
</dbReference>
<dbReference type="Proteomes" id="UP001404104">
    <property type="component" value="Unassembled WGS sequence"/>
</dbReference>
<keyword evidence="8 10" id="KW-0472">Membrane</keyword>
<feature type="domain" description="TonB-dependent receptor-like beta-barrel" evidence="13">
    <location>
        <begin position="300"/>
        <end position="749"/>
    </location>
</feature>
<evidence type="ECO:0000259" key="13">
    <source>
        <dbReference type="Pfam" id="PF00593"/>
    </source>
</evidence>
<evidence type="ECO:0000256" key="4">
    <source>
        <dbReference type="ARBA" id="ARBA00022692"/>
    </source>
</evidence>
<keyword evidence="7 11" id="KW-0798">TonB box</keyword>
<dbReference type="PANTHER" id="PTHR30069">
    <property type="entry name" value="TONB-DEPENDENT OUTER MEMBRANE RECEPTOR"/>
    <property type="match status" value="1"/>
</dbReference>
<keyword evidence="2 10" id="KW-0813">Transport</keyword>
<organism evidence="15 16">
    <name type="scientific">Sphingomonas qilianensis</name>
    <dbReference type="NCBI Taxonomy" id="1736690"/>
    <lineage>
        <taxon>Bacteria</taxon>
        <taxon>Pseudomonadati</taxon>
        <taxon>Pseudomonadota</taxon>
        <taxon>Alphaproteobacteria</taxon>
        <taxon>Sphingomonadales</taxon>
        <taxon>Sphingomonadaceae</taxon>
        <taxon>Sphingomonas</taxon>
    </lineage>
</organism>
<reference evidence="15 16" key="1">
    <citation type="submission" date="2024-05" db="EMBL/GenBank/DDBJ databases">
        <authorList>
            <person name="Liu Q."/>
            <person name="Xin Y.-H."/>
        </authorList>
    </citation>
    <scope>NUCLEOTIDE SEQUENCE [LARGE SCALE GENOMIC DNA]</scope>
    <source>
        <strain evidence="15 16">CGMCC 1.15349</strain>
    </source>
</reference>
<dbReference type="InterPro" id="IPR039426">
    <property type="entry name" value="TonB-dep_rcpt-like"/>
</dbReference>
<feature type="domain" description="TonB-dependent receptor plug" evidence="14">
    <location>
        <begin position="54"/>
        <end position="157"/>
    </location>
</feature>
<dbReference type="PROSITE" id="PS52016">
    <property type="entry name" value="TONB_DEPENDENT_REC_3"/>
    <property type="match status" value="1"/>
</dbReference>
<dbReference type="PANTHER" id="PTHR30069:SF53">
    <property type="entry name" value="COLICIN I RECEPTOR-RELATED"/>
    <property type="match status" value="1"/>
</dbReference>
<dbReference type="Pfam" id="PF07715">
    <property type="entry name" value="Plug"/>
    <property type="match status" value="1"/>
</dbReference>
<evidence type="ECO:0000256" key="3">
    <source>
        <dbReference type="ARBA" id="ARBA00022452"/>
    </source>
</evidence>
<accession>A0ABU9XTD4</accession>
<evidence type="ECO:0000259" key="14">
    <source>
        <dbReference type="Pfam" id="PF07715"/>
    </source>
</evidence>
<dbReference type="InterPro" id="IPR012910">
    <property type="entry name" value="Plug_dom"/>
</dbReference>
<keyword evidence="6" id="KW-0406">Ion transport</keyword>
<name>A0ABU9XTD4_9SPHN</name>
<feature type="signal peptide" evidence="12">
    <location>
        <begin position="1"/>
        <end position="25"/>
    </location>
</feature>
<keyword evidence="15" id="KW-0675">Receptor</keyword>
<evidence type="ECO:0000256" key="7">
    <source>
        <dbReference type="ARBA" id="ARBA00023077"/>
    </source>
</evidence>
<evidence type="ECO:0000256" key="6">
    <source>
        <dbReference type="ARBA" id="ARBA00023065"/>
    </source>
</evidence>
<comment type="subcellular location">
    <subcellularLocation>
        <location evidence="1 10">Cell outer membrane</location>
        <topology evidence="1 10">Multi-pass membrane protein</topology>
    </subcellularLocation>
</comment>
<comment type="similarity">
    <text evidence="10 11">Belongs to the TonB-dependent receptor family.</text>
</comment>
<proteinExistence type="inferred from homology"/>
<evidence type="ECO:0000256" key="5">
    <source>
        <dbReference type="ARBA" id="ARBA00022729"/>
    </source>
</evidence>
<evidence type="ECO:0000256" key="10">
    <source>
        <dbReference type="PROSITE-ProRule" id="PRU01360"/>
    </source>
</evidence>
<dbReference type="InterPro" id="IPR000531">
    <property type="entry name" value="Beta-barrel_TonB"/>
</dbReference>
<comment type="caution">
    <text evidence="15">The sequence shown here is derived from an EMBL/GenBank/DDBJ whole genome shotgun (WGS) entry which is preliminary data.</text>
</comment>
<evidence type="ECO:0000256" key="9">
    <source>
        <dbReference type="ARBA" id="ARBA00023237"/>
    </source>
</evidence>
<evidence type="ECO:0000256" key="12">
    <source>
        <dbReference type="SAM" id="SignalP"/>
    </source>
</evidence>
<dbReference type="SUPFAM" id="SSF56935">
    <property type="entry name" value="Porins"/>
    <property type="match status" value="1"/>
</dbReference>
<keyword evidence="4 10" id="KW-0812">Transmembrane</keyword>
<evidence type="ECO:0000313" key="16">
    <source>
        <dbReference type="Proteomes" id="UP001404104"/>
    </source>
</evidence>